<organism evidence="9 10">
    <name type="scientific">Corynebacterium massiliense DSM 45435</name>
    <dbReference type="NCBI Taxonomy" id="1121364"/>
    <lineage>
        <taxon>Bacteria</taxon>
        <taxon>Bacillati</taxon>
        <taxon>Actinomycetota</taxon>
        <taxon>Actinomycetes</taxon>
        <taxon>Mycobacteriales</taxon>
        <taxon>Corynebacteriaceae</taxon>
        <taxon>Corynebacterium</taxon>
    </lineage>
</organism>
<comment type="similarity">
    <text evidence="2">Belongs to the peptidase S54 family.</text>
</comment>
<feature type="domain" description="Peptidase S54 rhomboid" evidence="8">
    <location>
        <begin position="64"/>
        <end position="198"/>
    </location>
</feature>
<dbReference type="GO" id="GO:0006508">
    <property type="term" value="P:proteolysis"/>
    <property type="evidence" value="ECO:0007669"/>
    <property type="project" value="UniProtKB-KW"/>
</dbReference>
<dbReference type="SUPFAM" id="SSF144091">
    <property type="entry name" value="Rhomboid-like"/>
    <property type="match status" value="1"/>
</dbReference>
<feature type="transmembrane region" description="Helical" evidence="7">
    <location>
        <begin position="181"/>
        <end position="199"/>
    </location>
</feature>
<evidence type="ECO:0000256" key="6">
    <source>
        <dbReference type="ARBA" id="ARBA00023136"/>
    </source>
</evidence>
<keyword evidence="4 9" id="KW-0378">Hydrolase</keyword>
<feature type="transmembrane region" description="Helical" evidence="7">
    <location>
        <begin position="106"/>
        <end position="125"/>
    </location>
</feature>
<evidence type="ECO:0000313" key="10">
    <source>
        <dbReference type="Proteomes" id="UP001220064"/>
    </source>
</evidence>
<evidence type="ECO:0000256" key="1">
    <source>
        <dbReference type="ARBA" id="ARBA00004141"/>
    </source>
</evidence>
<feature type="transmembrane region" description="Helical" evidence="7">
    <location>
        <begin position="12"/>
        <end position="35"/>
    </location>
</feature>
<sequence length="228" mass="24544">MYVNVSTWLKNYVRTAPATAVIVAICVIAWVITAIQSKSIQASFFNSSLADAWTLWGPYIDTETWRLSAVMTSLFMHMTATHLVVNMLLLVFVGREIERFLGTGRYVAVYLAGGLASSASVLALSFDSATIGASGAIYALLVILVAVYRARGLSLRAPIFFVAVNLAYTVADSFMAHEVSLWGHIGGLVGGLVMLPFAWRRDRAGWGAGLVVLLAATTIALSIHPSWG</sequence>
<dbReference type="PANTHER" id="PTHR43731">
    <property type="entry name" value="RHOMBOID PROTEASE"/>
    <property type="match status" value="1"/>
</dbReference>
<dbReference type="PANTHER" id="PTHR43731:SF14">
    <property type="entry name" value="PRESENILIN-ASSOCIATED RHOMBOID-LIKE PROTEIN, MITOCHONDRIAL"/>
    <property type="match status" value="1"/>
</dbReference>
<feature type="transmembrane region" description="Helical" evidence="7">
    <location>
        <begin position="131"/>
        <end position="150"/>
    </location>
</feature>
<feature type="transmembrane region" description="Helical" evidence="7">
    <location>
        <begin position="157"/>
        <end position="175"/>
    </location>
</feature>
<dbReference type="GO" id="GO:0008233">
    <property type="term" value="F:peptidase activity"/>
    <property type="evidence" value="ECO:0007669"/>
    <property type="project" value="UniProtKB-KW"/>
</dbReference>
<feature type="transmembrane region" description="Helical" evidence="7">
    <location>
        <begin position="206"/>
        <end position="227"/>
    </location>
</feature>
<keyword evidence="10" id="KW-1185">Reference proteome</keyword>
<gene>
    <name evidence="9" type="primary">gluP</name>
    <name evidence="9" type="ORF">CMASS_00220</name>
</gene>
<dbReference type="InterPro" id="IPR022764">
    <property type="entry name" value="Peptidase_S54_rhomboid_dom"/>
</dbReference>
<feature type="transmembrane region" description="Helical" evidence="7">
    <location>
        <begin position="74"/>
        <end position="94"/>
    </location>
</feature>
<evidence type="ECO:0000256" key="5">
    <source>
        <dbReference type="ARBA" id="ARBA00022989"/>
    </source>
</evidence>
<accession>A0ABY7U4A8</accession>
<evidence type="ECO:0000256" key="7">
    <source>
        <dbReference type="SAM" id="Phobius"/>
    </source>
</evidence>
<dbReference type="InterPro" id="IPR050925">
    <property type="entry name" value="Rhomboid_protease_S54"/>
</dbReference>
<comment type="subcellular location">
    <subcellularLocation>
        <location evidence="1">Membrane</location>
        <topology evidence="1">Multi-pass membrane protein</topology>
    </subcellularLocation>
</comment>
<name>A0ABY7U4A8_9CORY</name>
<protein>
    <submittedName>
        <fullName evidence="9">Rhomboid protease GluP</fullName>
        <ecNumber evidence="9">3.4.21.105</ecNumber>
    </submittedName>
</protein>
<proteinExistence type="inferred from homology"/>
<evidence type="ECO:0000256" key="4">
    <source>
        <dbReference type="ARBA" id="ARBA00022801"/>
    </source>
</evidence>
<dbReference type="InterPro" id="IPR035952">
    <property type="entry name" value="Rhomboid-like_sf"/>
</dbReference>
<keyword evidence="9" id="KW-0645">Protease</keyword>
<dbReference type="EMBL" id="CP063189">
    <property type="protein sequence ID" value="WCZ31516.1"/>
    <property type="molecule type" value="Genomic_DNA"/>
</dbReference>
<evidence type="ECO:0000256" key="3">
    <source>
        <dbReference type="ARBA" id="ARBA00022692"/>
    </source>
</evidence>
<evidence type="ECO:0000313" key="9">
    <source>
        <dbReference type="EMBL" id="WCZ31516.1"/>
    </source>
</evidence>
<keyword evidence="5 7" id="KW-1133">Transmembrane helix</keyword>
<dbReference type="Gene3D" id="1.20.1540.10">
    <property type="entry name" value="Rhomboid-like"/>
    <property type="match status" value="1"/>
</dbReference>
<evidence type="ECO:0000256" key="2">
    <source>
        <dbReference type="ARBA" id="ARBA00009045"/>
    </source>
</evidence>
<evidence type="ECO:0000259" key="8">
    <source>
        <dbReference type="Pfam" id="PF01694"/>
    </source>
</evidence>
<dbReference type="EC" id="3.4.21.105" evidence="9"/>
<reference evidence="9 10" key="1">
    <citation type="submission" date="2020-10" db="EMBL/GenBank/DDBJ databases">
        <title>Complete genome sequence of Corynebacterium massiliense DSM 45435, type strain of Corynebacterium massiliense.</title>
        <authorList>
            <person name="Busche T."/>
            <person name="Kalinowski J."/>
            <person name="Ruckert C."/>
        </authorList>
    </citation>
    <scope>NUCLEOTIDE SEQUENCE [LARGE SCALE GENOMIC DNA]</scope>
    <source>
        <strain evidence="9 10">DSM 45435</strain>
    </source>
</reference>
<keyword evidence="3 7" id="KW-0812">Transmembrane</keyword>
<keyword evidence="6 7" id="KW-0472">Membrane</keyword>
<dbReference type="Proteomes" id="UP001220064">
    <property type="component" value="Chromosome"/>
</dbReference>
<dbReference type="Pfam" id="PF01694">
    <property type="entry name" value="Rhomboid"/>
    <property type="match status" value="1"/>
</dbReference>